<evidence type="ECO:0000313" key="2">
    <source>
        <dbReference type="Proteomes" id="UP001152759"/>
    </source>
</evidence>
<dbReference type="AlphaFoldDB" id="A0A9P0ANA2"/>
<keyword evidence="2" id="KW-1185">Reference proteome</keyword>
<accession>A0A9P0ANA2</accession>
<organism evidence="1 2">
    <name type="scientific">Bemisia tabaci</name>
    <name type="common">Sweetpotato whitefly</name>
    <name type="synonym">Aleurodes tabaci</name>
    <dbReference type="NCBI Taxonomy" id="7038"/>
    <lineage>
        <taxon>Eukaryota</taxon>
        <taxon>Metazoa</taxon>
        <taxon>Ecdysozoa</taxon>
        <taxon>Arthropoda</taxon>
        <taxon>Hexapoda</taxon>
        <taxon>Insecta</taxon>
        <taxon>Pterygota</taxon>
        <taxon>Neoptera</taxon>
        <taxon>Paraneoptera</taxon>
        <taxon>Hemiptera</taxon>
        <taxon>Sternorrhyncha</taxon>
        <taxon>Aleyrodoidea</taxon>
        <taxon>Aleyrodidae</taxon>
        <taxon>Aleyrodinae</taxon>
        <taxon>Bemisia</taxon>
    </lineage>
</organism>
<dbReference type="EMBL" id="OU963869">
    <property type="protein sequence ID" value="CAH0394180.1"/>
    <property type="molecule type" value="Genomic_DNA"/>
</dbReference>
<gene>
    <name evidence="1" type="ORF">BEMITA_LOCUS12507</name>
</gene>
<evidence type="ECO:0000313" key="1">
    <source>
        <dbReference type="EMBL" id="CAH0394180.1"/>
    </source>
</evidence>
<proteinExistence type="predicted"/>
<dbReference type="Proteomes" id="UP001152759">
    <property type="component" value="Chromosome 8"/>
</dbReference>
<sequence>MLVLCKIFCSGIFSLAIINSAFGFKHMLFRGLTHNDAANLNPIRIYLDRSINPGKWDANYENSSLQKRDMLKNSFVIGALVFSNLNNMETAVTALTNIYLNFRGIKRNGDLPNGGKYSPDRNSITWKGEILEFNHESLHVFVISPNVPITIEVIGKRVFLVSPSKKYKTLCQNIDDLKEVGTKHRMGPNKSRWYTNLERVGREMTPEEITYFEEVQEKIEEEKAVAVKGVAAQAQETFEKTRRLTKSITFVADAHRKTVFEAGRFFIGELLESSKKYLGSETPSDSDDEDRMKAYLNNPLSDSDTETWMSCLERCARIWSGNTYKWDHWFSKARSTINRSSSRVSRAASQSSLRRYLSTPLSYTSSYRNRAPQRKKKM</sequence>
<name>A0A9P0ANA2_BEMTA</name>
<reference evidence="1" key="1">
    <citation type="submission" date="2021-12" db="EMBL/GenBank/DDBJ databases">
        <authorList>
            <person name="King R."/>
        </authorList>
    </citation>
    <scope>NUCLEOTIDE SEQUENCE</scope>
</reference>
<protein>
    <submittedName>
        <fullName evidence="1">Uncharacterized protein</fullName>
    </submittedName>
</protein>